<accession>A0A7T0BXI1</accession>
<dbReference type="SUPFAM" id="SSF52172">
    <property type="entry name" value="CheY-like"/>
    <property type="match status" value="1"/>
</dbReference>
<dbReference type="InterPro" id="IPR011006">
    <property type="entry name" value="CheY-like_superfamily"/>
</dbReference>
<evidence type="ECO:0000313" key="6">
    <source>
        <dbReference type="Proteomes" id="UP000594688"/>
    </source>
</evidence>
<keyword evidence="2" id="KW-0175">Coiled coil</keyword>
<evidence type="ECO:0000256" key="1">
    <source>
        <dbReference type="PROSITE-ProRule" id="PRU00169"/>
    </source>
</evidence>
<feature type="coiled-coil region" evidence="2">
    <location>
        <begin position="137"/>
        <end position="189"/>
    </location>
</feature>
<evidence type="ECO:0000313" key="5">
    <source>
        <dbReference type="EMBL" id="QPJ62744.1"/>
    </source>
</evidence>
<dbReference type="KEGG" id="nli:G3M70_13005"/>
<organism evidence="5 6">
    <name type="scientific">Candidatus Nitronauta litoralis</name>
    <dbReference type="NCBI Taxonomy" id="2705533"/>
    <lineage>
        <taxon>Bacteria</taxon>
        <taxon>Pseudomonadati</taxon>
        <taxon>Nitrospinota/Tectimicrobiota group</taxon>
        <taxon>Nitrospinota</taxon>
        <taxon>Nitrospinia</taxon>
        <taxon>Nitrospinales</taxon>
        <taxon>Nitrospinaceae</taxon>
        <taxon>Candidatus Nitronauta</taxon>
    </lineage>
</organism>
<feature type="modified residue" description="4-aspartylphosphate" evidence="1">
    <location>
        <position position="62"/>
    </location>
</feature>
<evidence type="ECO:0000256" key="2">
    <source>
        <dbReference type="SAM" id="Coils"/>
    </source>
</evidence>
<dbReference type="PANTHER" id="PTHR45228">
    <property type="entry name" value="CYCLIC DI-GMP PHOSPHODIESTERASE TM_0186-RELATED"/>
    <property type="match status" value="1"/>
</dbReference>
<dbReference type="Gene3D" id="3.40.50.2300">
    <property type="match status" value="1"/>
</dbReference>
<proteinExistence type="predicted"/>
<feature type="domain" description="HD-GYP" evidence="4">
    <location>
        <begin position="200"/>
        <end position="391"/>
    </location>
</feature>
<dbReference type="PANTHER" id="PTHR45228:SF1">
    <property type="entry name" value="CYCLIC DI-GMP PHOSPHODIESTERASE TM_0186"/>
    <property type="match status" value="1"/>
</dbReference>
<dbReference type="InterPro" id="IPR037522">
    <property type="entry name" value="HD_GYP_dom"/>
</dbReference>
<dbReference type="Pfam" id="PF13487">
    <property type="entry name" value="HD_5"/>
    <property type="match status" value="1"/>
</dbReference>
<evidence type="ECO:0000259" key="3">
    <source>
        <dbReference type="PROSITE" id="PS50110"/>
    </source>
</evidence>
<dbReference type="AlphaFoldDB" id="A0A7T0BXI1"/>
<keyword evidence="1" id="KW-0597">Phosphoprotein</keyword>
<dbReference type="InterPro" id="IPR003607">
    <property type="entry name" value="HD/PDEase_dom"/>
</dbReference>
<dbReference type="CDD" id="cd00077">
    <property type="entry name" value="HDc"/>
    <property type="match status" value="1"/>
</dbReference>
<dbReference type="Proteomes" id="UP000594688">
    <property type="component" value="Chromosome"/>
</dbReference>
<dbReference type="PROSITE" id="PS51832">
    <property type="entry name" value="HD_GYP"/>
    <property type="match status" value="1"/>
</dbReference>
<dbReference type="InterPro" id="IPR052020">
    <property type="entry name" value="Cyclic_di-GMP/3'3'-cGAMP_PDE"/>
</dbReference>
<dbReference type="SMART" id="SM00448">
    <property type="entry name" value="REC"/>
    <property type="match status" value="1"/>
</dbReference>
<name>A0A7T0BXI1_9BACT</name>
<gene>
    <name evidence="5" type="ORF">G3M70_13005</name>
</gene>
<dbReference type="PROSITE" id="PS50110">
    <property type="entry name" value="RESPONSE_REGULATORY"/>
    <property type="match status" value="1"/>
</dbReference>
<dbReference type="InterPro" id="IPR001789">
    <property type="entry name" value="Sig_transdc_resp-reg_receiver"/>
</dbReference>
<feature type="domain" description="Response regulatory" evidence="3">
    <location>
        <begin position="9"/>
        <end position="128"/>
    </location>
</feature>
<protein>
    <submittedName>
        <fullName evidence="5">Response regulator</fullName>
    </submittedName>
</protein>
<dbReference type="Pfam" id="PF00072">
    <property type="entry name" value="Response_reg"/>
    <property type="match status" value="1"/>
</dbReference>
<dbReference type="EMBL" id="CP048685">
    <property type="protein sequence ID" value="QPJ62744.1"/>
    <property type="molecule type" value="Genomic_DNA"/>
</dbReference>
<reference evidence="5 6" key="1">
    <citation type="submission" date="2020-02" db="EMBL/GenBank/DDBJ databases">
        <title>Genomic and physiological characterization of two novel Nitrospinaceae genera.</title>
        <authorList>
            <person name="Mueller A.J."/>
            <person name="Jung M.-Y."/>
            <person name="Strachan C.R."/>
            <person name="Herbold C.W."/>
            <person name="Kirkegaard R.H."/>
            <person name="Daims H."/>
        </authorList>
    </citation>
    <scope>NUCLEOTIDE SEQUENCE [LARGE SCALE GENOMIC DNA]</scope>
    <source>
        <strain evidence="5">EB</strain>
    </source>
</reference>
<dbReference type="GO" id="GO:0000160">
    <property type="term" value="P:phosphorelay signal transduction system"/>
    <property type="evidence" value="ECO:0007669"/>
    <property type="project" value="InterPro"/>
</dbReference>
<dbReference type="SUPFAM" id="SSF109604">
    <property type="entry name" value="HD-domain/PDEase-like"/>
    <property type="match status" value="1"/>
</dbReference>
<sequence length="448" mass="50153">MTVEIKTKKILCIDDDAALLKVVHRILSKNFPPEVLEIHEANNGEQGIKMIQALHPDIVLSDIQMPQMDGLEICRRVRQHGIQTAIILMSAYDVEEDNAIKASKAGADAFLSKPIKKGELLFAVNFVLRIASLSEAVTTKNKQLEKSVEQLKQYQQKLNGLNEELKSDKRRLNENLKEVVTLNKQLESKNGQILSMNEELAGRFESTVSLISNIIELHQSEHRGHAERVAEISVYIAKKIDLPDQQIQNIKTSALIHELGIVSLPDEKKIEEATDELSNRSFTHHPLVAEMLLKSFPGFELVSNIIRHLHENVDGSGIPDNLSGDRIPIGSRIVSLASYFDHALISGGQDKLEQAFAKVEDQAGLMFDEKLVGVLSDWIDEQNPEKISTVDYNIFALKEGMELASDIYSESGINLLRKGTVLKKDILSRVLKFHNVDPILGSIKVKRK</sequence>
<evidence type="ECO:0000259" key="4">
    <source>
        <dbReference type="PROSITE" id="PS51832"/>
    </source>
</evidence>
<dbReference type="CDD" id="cd00156">
    <property type="entry name" value="REC"/>
    <property type="match status" value="1"/>
</dbReference>
<dbReference type="Gene3D" id="1.10.3210.10">
    <property type="entry name" value="Hypothetical protein af1432"/>
    <property type="match status" value="1"/>
</dbReference>